<feature type="region of interest" description="Disordered" evidence="1">
    <location>
        <begin position="681"/>
        <end position="702"/>
    </location>
</feature>
<dbReference type="AlphaFoldDB" id="A0A4R1K7A4"/>
<evidence type="ECO:0000256" key="1">
    <source>
        <dbReference type="SAM" id="MobiDB-lite"/>
    </source>
</evidence>
<reference evidence="2 3" key="1">
    <citation type="submission" date="2019-03" db="EMBL/GenBank/DDBJ databases">
        <title>Genomic Encyclopedia of Type Strains, Phase IV (KMG-IV): sequencing the most valuable type-strain genomes for metagenomic binning, comparative biology and taxonomic classification.</title>
        <authorList>
            <person name="Goeker M."/>
        </authorList>
    </citation>
    <scope>NUCLEOTIDE SEQUENCE [LARGE SCALE GENOMIC DNA]</scope>
    <source>
        <strain evidence="2 3">DSM 18577</strain>
    </source>
</reference>
<dbReference type="Proteomes" id="UP000295565">
    <property type="component" value="Unassembled WGS sequence"/>
</dbReference>
<proteinExistence type="predicted"/>
<evidence type="ECO:0000313" key="2">
    <source>
        <dbReference type="EMBL" id="TCK58939.1"/>
    </source>
</evidence>
<gene>
    <name evidence="2" type="ORF">EV690_1098</name>
</gene>
<dbReference type="EMBL" id="SMGD01000011">
    <property type="protein sequence ID" value="TCK58939.1"/>
    <property type="molecule type" value="Genomic_DNA"/>
</dbReference>
<feature type="compositionally biased region" description="Basic and acidic residues" evidence="1">
    <location>
        <begin position="681"/>
        <end position="699"/>
    </location>
</feature>
<dbReference type="RefSeq" id="WP_131911876.1">
    <property type="nucleotide sequence ID" value="NZ_OU594967.1"/>
</dbReference>
<protein>
    <submittedName>
        <fullName evidence="2">Uncharacterized protein</fullName>
    </submittedName>
</protein>
<comment type="caution">
    <text evidence="2">The sequence shown here is derived from an EMBL/GenBank/DDBJ whole genome shotgun (WGS) entry which is preliminary data.</text>
</comment>
<organism evidence="2 3">
    <name type="scientific">Celerinatantimonas diazotrophica</name>
    <dbReference type="NCBI Taxonomy" id="412034"/>
    <lineage>
        <taxon>Bacteria</taxon>
        <taxon>Pseudomonadati</taxon>
        <taxon>Pseudomonadota</taxon>
        <taxon>Gammaproteobacteria</taxon>
        <taxon>Celerinatantimonadaceae</taxon>
        <taxon>Celerinatantimonas</taxon>
    </lineage>
</organism>
<keyword evidence="3" id="KW-1185">Reference proteome</keyword>
<dbReference type="OrthoDB" id="8019720at2"/>
<name>A0A4R1K7A4_9GAMM</name>
<accession>A0A4R1K7A4</accession>
<sequence length="803" mass="85940">MLTQNLTTVASLGATVGSSFTQLGSTITQSMGTANKSVKELTQEQKKLSTHIKQSKLAGADVSLLARQYQTLGQQIEQATKRAQSSGQGQEIGAGFKRATQLGSTAIGSIWNTATALGGLITHTNQQTAAIAKLAHAQGMNVSQFQAWNGVAKQAGVFGANISTMMTKLSHKYAEFQAQGTKSPMAAAFGKLDISPKMMAGMHAAQQFEVVMKRLQKVKSQQQAGDLAKMLLGSGGDQVIGYIRSTHKGLDNLLQTQSKFNLLTHQGASGATRYNHAFKNLRTVVSSGWQEISGIVGGAMSGSLNQLNGLLVNFVKNNKTQLVSFFKSLAQGAQLTVSALLTLGQGINRVVQFMGGWQTVGLAMASLLTGRLVAGLFSFRTVLQGAMTSIREAQGVMAAFNLVMQANPIGVVTAVVGGLVFAGVELYRHWDTVVGWFHGALDWFKSAFPKTFGVIKAVLSWSPIATIQSAWGVITGYFSGLWTNISSEFTHFWAGIKTLFGWTPLGLVLNNWESLSDYFSGLWANVTALFKAGWGAVKSLFSWSPIATIQSTWGAITGYFNELWTNISSVFTHFWAGVKTLFGWTPLGLVLNNWGALSDYFSGLWANVTALFKAGWGAVKSLLSWAPLAEVKASFQPLTLYFEKLWNKITGIFKKGFGWVKGKLGKIKSWVGKLAFWKSKDSAQQKPEPPKTPKAEPSKIGKTMRRVARVNAAVMAGTLVGAAAATAAVNPPNSTGMSQGAQRTKAALQHVYQGSQTSHVRQVNVGGITVVAAPGQSPAQVGDAVYSRFAEADGAALYDFPEA</sequence>
<evidence type="ECO:0000313" key="3">
    <source>
        <dbReference type="Proteomes" id="UP000295565"/>
    </source>
</evidence>